<dbReference type="PROSITE" id="PS51257">
    <property type="entry name" value="PROKAR_LIPOPROTEIN"/>
    <property type="match status" value="1"/>
</dbReference>
<dbReference type="Proteomes" id="UP000012283">
    <property type="component" value="Unassembled WGS sequence"/>
</dbReference>
<evidence type="ECO:0000256" key="1">
    <source>
        <dbReference type="SAM" id="MobiDB-lite"/>
    </source>
</evidence>
<keyword evidence="2" id="KW-0732">Signal</keyword>
<proteinExistence type="predicted"/>
<dbReference type="RefSeq" id="WP_003471515.1">
    <property type="nucleotide sequence ID" value="NZ_APML01000053.1"/>
</dbReference>
<evidence type="ECO:0000313" key="4">
    <source>
        <dbReference type="Proteomes" id="UP000012283"/>
    </source>
</evidence>
<dbReference type="EMBL" id="APML01000053">
    <property type="protein sequence ID" value="ENH96281.1"/>
    <property type="molecule type" value="Genomic_DNA"/>
</dbReference>
<feature type="compositionally biased region" description="Low complexity" evidence="1">
    <location>
        <begin position="91"/>
        <end position="112"/>
    </location>
</feature>
<dbReference type="STRING" id="1308866.J416_11712"/>
<name>N4WSY7_9BACI</name>
<feature type="chain" id="PRO_5038784041" evidence="2">
    <location>
        <begin position="21"/>
        <end position="226"/>
    </location>
</feature>
<dbReference type="NCBIfam" id="TIGR02898">
    <property type="entry name" value="spore_YhcN_YlaJ"/>
    <property type="match status" value="1"/>
</dbReference>
<sequence>MKWKPTAVSFACAATLVLTACGGNEYGQDNGGNGDNTRPIGYNQTSNDPANDRDMTRAPSTNQGKTNNQMNNNQGGNDNQYMFGGDRDTDQNNMDNNNTQNIDANDNNGNNRYNYEVAEKAADKIESDINEVDDVYVLTTTNNAYVAASWAKDADEDELSEDVKKKITETVKSVNDGIDNVYVSTNPDFYDLADTYANDVDSGEPVEGMFNRIGNMIERVFPDREQ</sequence>
<dbReference type="OrthoDB" id="1707228at2"/>
<dbReference type="AlphaFoldDB" id="N4WSY7"/>
<feature type="signal peptide" evidence="2">
    <location>
        <begin position="1"/>
        <end position="20"/>
    </location>
</feature>
<dbReference type="Pfam" id="PF09580">
    <property type="entry name" value="Spore_YhcN_YlaJ"/>
    <property type="match status" value="1"/>
</dbReference>
<comment type="caution">
    <text evidence="3">The sequence shown here is derived from an EMBL/GenBank/DDBJ whole genome shotgun (WGS) entry which is preliminary data.</text>
</comment>
<keyword evidence="3" id="KW-0449">Lipoprotein</keyword>
<protein>
    <submittedName>
        <fullName evidence="3">Sporulation lipoprotein</fullName>
    </submittedName>
</protein>
<organism evidence="3 4">
    <name type="scientific">Gracilibacillus halophilus YIM-C55.5</name>
    <dbReference type="NCBI Taxonomy" id="1308866"/>
    <lineage>
        <taxon>Bacteria</taxon>
        <taxon>Bacillati</taxon>
        <taxon>Bacillota</taxon>
        <taxon>Bacilli</taxon>
        <taxon>Bacillales</taxon>
        <taxon>Bacillaceae</taxon>
        <taxon>Gracilibacillus</taxon>
    </lineage>
</organism>
<dbReference type="PATRIC" id="fig|1308866.3.peg.2366"/>
<keyword evidence="4" id="KW-1185">Reference proteome</keyword>
<feature type="region of interest" description="Disordered" evidence="1">
    <location>
        <begin position="25"/>
        <end position="112"/>
    </location>
</feature>
<evidence type="ECO:0000256" key="2">
    <source>
        <dbReference type="SAM" id="SignalP"/>
    </source>
</evidence>
<dbReference type="eggNOG" id="ENOG5032V70">
    <property type="taxonomic scope" value="Bacteria"/>
</dbReference>
<gene>
    <name evidence="3" type="ORF">J416_11712</name>
</gene>
<dbReference type="GO" id="GO:0030435">
    <property type="term" value="P:sporulation resulting in formation of a cellular spore"/>
    <property type="evidence" value="ECO:0007669"/>
    <property type="project" value="InterPro"/>
</dbReference>
<dbReference type="InterPro" id="IPR014247">
    <property type="entry name" value="Spore_lipoprot_YhcN/YlaJ"/>
</dbReference>
<reference evidence="3 4" key="1">
    <citation type="submission" date="2013-03" db="EMBL/GenBank/DDBJ databases">
        <title>Draft genome sequence of Gracibacillus halophilus YIM-C55.5, a moderately halophilic and thermophilic organism from the Xiaochaidamu salt lake.</title>
        <authorList>
            <person name="Sugumar T."/>
            <person name="Polireddy D.R."/>
            <person name="Antony A."/>
            <person name="Madhava Y.R."/>
            <person name="Sivakumar N."/>
        </authorList>
    </citation>
    <scope>NUCLEOTIDE SEQUENCE [LARGE SCALE GENOMIC DNA]</scope>
    <source>
        <strain evidence="3 4">YIM-C55.5</strain>
    </source>
</reference>
<evidence type="ECO:0000313" key="3">
    <source>
        <dbReference type="EMBL" id="ENH96281.1"/>
    </source>
</evidence>
<dbReference type="InterPro" id="IPR019076">
    <property type="entry name" value="Spore_lipoprot_YhcN/YlaJ-like"/>
</dbReference>
<accession>N4WSY7</accession>
<feature type="compositionally biased region" description="Low complexity" evidence="1">
    <location>
        <begin position="62"/>
        <end position="80"/>
    </location>
</feature>